<dbReference type="RefSeq" id="WP_346082708.1">
    <property type="nucleotide sequence ID" value="NZ_BAABDG010000010.1"/>
</dbReference>
<comment type="caution">
    <text evidence="1">The sequence shown here is derived from an EMBL/GenBank/DDBJ whole genome shotgun (WGS) entry which is preliminary data.</text>
</comment>
<reference evidence="2" key="1">
    <citation type="journal article" date="2019" name="Int. J. Syst. Evol. Microbiol.">
        <title>The Global Catalogue of Microorganisms (GCM) 10K type strain sequencing project: providing services to taxonomists for standard genome sequencing and annotation.</title>
        <authorList>
            <consortium name="The Broad Institute Genomics Platform"/>
            <consortium name="The Broad Institute Genome Sequencing Center for Infectious Disease"/>
            <person name="Wu L."/>
            <person name="Ma J."/>
        </authorList>
    </citation>
    <scope>NUCLEOTIDE SEQUENCE [LARGE SCALE GENOMIC DNA]</scope>
    <source>
        <strain evidence="2">JCM 17201</strain>
    </source>
</reference>
<sequence>MNNHFFAIANQLLELHAKRAEYTRPRYASAELNWIADKLFDVASLARCVGDDAAAAKIADAARYWQEYGRKPEIFTEDVSA</sequence>
<dbReference type="EMBL" id="BAABDG010000010">
    <property type="protein sequence ID" value="GAA3911586.1"/>
    <property type="molecule type" value="Genomic_DNA"/>
</dbReference>
<evidence type="ECO:0000313" key="1">
    <source>
        <dbReference type="EMBL" id="GAA3911586.1"/>
    </source>
</evidence>
<keyword evidence="2" id="KW-1185">Reference proteome</keyword>
<organism evidence="1 2">
    <name type="scientific">Gibbsiella dentisursi</name>
    <dbReference type="NCBI Taxonomy" id="796890"/>
    <lineage>
        <taxon>Bacteria</taxon>
        <taxon>Pseudomonadati</taxon>
        <taxon>Pseudomonadota</taxon>
        <taxon>Gammaproteobacteria</taxon>
        <taxon>Enterobacterales</taxon>
        <taxon>Yersiniaceae</taxon>
        <taxon>Gibbsiella</taxon>
    </lineage>
</organism>
<accession>A0ABP7LZC2</accession>
<dbReference type="Proteomes" id="UP001499994">
    <property type="component" value="Unassembled WGS sequence"/>
</dbReference>
<protein>
    <submittedName>
        <fullName evidence="1">Uncharacterized protein</fullName>
    </submittedName>
</protein>
<gene>
    <name evidence="1" type="ORF">GCM10022405_40920</name>
</gene>
<evidence type="ECO:0000313" key="2">
    <source>
        <dbReference type="Proteomes" id="UP001499994"/>
    </source>
</evidence>
<name>A0ABP7LZC2_9GAMM</name>
<proteinExistence type="predicted"/>